<evidence type="ECO:0000259" key="12">
    <source>
        <dbReference type="PROSITE" id="PS50146"/>
    </source>
</evidence>
<dbReference type="InterPro" id="IPR017438">
    <property type="entry name" value="ATP-NAD_kinase_N"/>
</dbReference>
<reference evidence="14" key="1">
    <citation type="submission" date="2016-12" db="EMBL/GenBank/DDBJ databases">
        <title>Comparative genomics of four Isosphaeraceae planctomycetes: a common pool of plasmids and glycoside hydrolase genes.</title>
        <authorList>
            <person name="Ivanova A."/>
        </authorList>
    </citation>
    <scope>NUCLEOTIDE SEQUENCE [LARGE SCALE GENOMIC DNA]</scope>
    <source>
        <strain evidence="14">PX4</strain>
    </source>
</reference>
<dbReference type="KEGG" id="pbor:BSF38_01114"/>
<evidence type="ECO:0000313" key="13">
    <source>
        <dbReference type="EMBL" id="APW59685.1"/>
    </source>
</evidence>
<evidence type="ECO:0000256" key="1">
    <source>
        <dbReference type="ARBA" id="ARBA00001946"/>
    </source>
</evidence>
<dbReference type="Pfam" id="PF19279">
    <property type="entry name" value="YegS_C"/>
    <property type="match status" value="1"/>
</dbReference>
<dbReference type="InterPro" id="IPR001206">
    <property type="entry name" value="Diacylglycerol_kinase_cat_dom"/>
</dbReference>
<evidence type="ECO:0000256" key="10">
    <source>
        <dbReference type="ARBA" id="ARBA00023209"/>
    </source>
</evidence>
<dbReference type="GO" id="GO:0005886">
    <property type="term" value="C:plasma membrane"/>
    <property type="evidence" value="ECO:0007669"/>
    <property type="project" value="TreeGrafter"/>
</dbReference>
<proteinExistence type="predicted"/>
<feature type="domain" description="DAGKc" evidence="12">
    <location>
        <begin position="7"/>
        <end position="137"/>
    </location>
</feature>
<keyword evidence="8" id="KW-0460">Magnesium</keyword>
<dbReference type="EC" id="2.7.1.107" evidence="13"/>
<dbReference type="SMART" id="SM00046">
    <property type="entry name" value="DAGKc"/>
    <property type="match status" value="1"/>
</dbReference>
<dbReference type="Gene3D" id="2.60.200.40">
    <property type="match status" value="1"/>
</dbReference>
<organism evidence="13 14">
    <name type="scientific">Paludisphaera borealis</name>
    <dbReference type="NCBI Taxonomy" id="1387353"/>
    <lineage>
        <taxon>Bacteria</taxon>
        <taxon>Pseudomonadati</taxon>
        <taxon>Planctomycetota</taxon>
        <taxon>Planctomycetia</taxon>
        <taxon>Isosphaerales</taxon>
        <taxon>Isosphaeraceae</taxon>
        <taxon>Paludisphaera</taxon>
    </lineage>
</organism>
<keyword evidence="14" id="KW-1185">Reference proteome</keyword>
<name>A0A1U7CL72_9BACT</name>
<protein>
    <submittedName>
        <fullName evidence="13">Diacylglycerol kinase</fullName>
        <ecNumber evidence="13">2.7.1.107</ecNumber>
    </submittedName>
</protein>
<dbReference type="InterPro" id="IPR005218">
    <property type="entry name" value="Diacylglycerol/lipid_kinase"/>
</dbReference>
<keyword evidence="4" id="KW-0479">Metal-binding</keyword>
<dbReference type="Proteomes" id="UP000186309">
    <property type="component" value="Chromosome"/>
</dbReference>
<dbReference type="SUPFAM" id="SSF111331">
    <property type="entry name" value="NAD kinase/diacylglycerol kinase-like"/>
    <property type="match status" value="1"/>
</dbReference>
<dbReference type="GO" id="GO:0008654">
    <property type="term" value="P:phospholipid biosynthetic process"/>
    <property type="evidence" value="ECO:0007669"/>
    <property type="project" value="UniProtKB-KW"/>
</dbReference>
<evidence type="ECO:0000256" key="9">
    <source>
        <dbReference type="ARBA" id="ARBA00023098"/>
    </source>
</evidence>
<dbReference type="PANTHER" id="PTHR12358:SF106">
    <property type="entry name" value="LIPID KINASE YEGS"/>
    <property type="match status" value="1"/>
</dbReference>
<dbReference type="InterPro" id="IPR050187">
    <property type="entry name" value="Lipid_Phosphate_FormReg"/>
</dbReference>
<dbReference type="PROSITE" id="PS50146">
    <property type="entry name" value="DAGK"/>
    <property type="match status" value="1"/>
</dbReference>
<dbReference type="GO" id="GO:0046872">
    <property type="term" value="F:metal ion binding"/>
    <property type="evidence" value="ECO:0007669"/>
    <property type="project" value="UniProtKB-KW"/>
</dbReference>
<keyword evidence="11" id="KW-1208">Phospholipid metabolism</keyword>
<keyword evidence="10" id="KW-0594">Phospholipid biosynthesis</keyword>
<keyword evidence="9" id="KW-0443">Lipid metabolism</keyword>
<keyword evidence="3 13" id="KW-0808">Transferase</keyword>
<sequence>MSSAQDTKVSRVFAVVNAHSGQAAPERVIQTLRTHLAAHDQDCEIHETREHEDLTSIVRDAVRGGFDTIVAAGGDGTVSAVANGVVGTDARLAILPLGTTNVLARELGVPLDLEAACALISGPNGTAHIDGMKVGEFCYFTQVGVGVDALMIHDTSEVDKRRMGAFAYVWTMTKNLLGYKPRRMTITADDRSVRTRSLQVLLANCGALGVSGLRWGPDIQVDDGRIDVCIFRPRSPLDYPRIAWNFLVGRHGQETRLTYLRASRSVLVQANEPLPVQGDGEIITQTPLTVEIVPRAVRVVVPAKIDDRQGQSRTR</sequence>
<evidence type="ECO:0000256" key="3">
    <source>
        <dbReference type="ARBA" id="ARBA00022679"/>
    </source>
</evidence>
<evidence type="ECO:0000313" key="14">
    <source>
        <dbReference type="Proteomes" id="UP000186309"/>
    </source>
</evidence>
<dbReference type="GO" id="GO:0005524">
    <property type="term" value="F:ATP binding"/>
    <property type="evidence" value="ECO:0007669"/>
    <property type="project" value="UniProtKB-KW"/>
</dbReference>
<dbReference type="Pfam" id="PF00781">
    <property type="entry name" value="DAGK_cat"/>
    <property type="match status" value="1"/>
</dbReference>
<dbReference type="NCBIfam" id="TIGR00147">
    <property type="entry name" value="YegS/Rv2252/BmrU family lipid kinase"/>
    <property type="match status" value="1"/>
</dbReference>
<keyword evidence="6 13" id="KW-0418">Kinase</keyword>
<dbReference type="InterPro" id="IPR016064">
    <property type="entry name" value="NAD/diacylglycerol_kinase_sf"/>
</dbReference>
<dbReference type="InterPro" id="IPR045540">
    <property type="entry name" value="YegS/DAGK_C"/>
</dbReference>
<gene>
    <name evidence="13" type="primary">dagK_1</name>
    <name evidence="13" type="ORF">BSF38_01114</name>
</gene>
<dbReference type="STRING" id="1387353.BSF38_01114"/>
<evidence type="ECO:0000256" key="2">
    <source>
        <dbReference type="ARBA" id="ARBA00022516"/>
    </source>
</evidence>
<comment type="cofactor">
    <cofactor evidence="1">
        <name>Mg(2+)</name>
        <dbReference type="ChEBI" id="CHEBI:18420"/>
    </cofactor>
</comment>
<dbReference type="EMBL" id="CP019082">
    <property type="protein sequence ID" value="APW59685.1"/>
    <property type="molecule type" value="Genomic_DNA"/>
</dbReference>
<evidence type="ECO:0000256" key="11">
    <source>
        <dbReference type="ARBA" id="ARBA00023264"/>
    </source>
</evidence>
<accession>A0A1U7CL72</accession>
<evidence type="ECO:0000256" key="7">
    <source>
        <dbReference type="ARBA" id="ARBA00022840"/>
    </source>
</evidence>
<dbReference type="AlphaFoldDB" id="A0A1U7CL72"/>
<evidence type="ECO:0000256" key="6">
    <source>
        <dbReference type="ARBA" id="ARBA00022777"/>
    </source>
</evidence>
<keyword evidence="2" id="KW-0444">Lipid biosynthesis</keyword>
<dbReference type="OrthoDB" id="142078at2"/>
<dbReference type="PANTHER" id="PTHR12358">
    <property type="entry name" value="SPHINGOSINE KINASE"/>
    <property type="match status" value="1"/>
</dbReference>
<dbReference type="Gene3D" id="3.40.50.10330">
    <property type="entry name" value="Probable inorganic polyphosphate/atp-NAD kinase, domain 1"/>
    <property type="match status" value="1"/>
</dbReference>
<keyword evidence="7" id="KW-0067">ATP-binding</keyword>
<keyword evidence="5" id="KW-0547">Nucleotide-binding</keyword>
<dbReference type="GO" id="GO:0004143">
    <property type="term" value="F:ATP-dependent diacylglycerol kinase activity"/>
    <property type="evidence" value="ECO:0007669"/>
    <property type="project" value="UniProtKB-EC"/>
</dbReference>
<evidence type="ECO:0000256" key="4">
    <source>
        <dbReference type="ARBA" id="ARBA00022723"/>
    </source>
</evidence>
<evidence type="ECO:0000256" key="8">
    <source>
        <dbReference type="ARBA" id="ARBA00022842"/>
    </source>
</evidence>
<dbReference type="RefSeq" id="WP_076343831.1">
    <property type="nucleotide sequence ID" value="NZ_CP019082.1"/>
</dbReference>
<evidence type="ECO:0000256" key="5">
    <source>
        <dbReference type="ARBA" id="ARBA00022741"/>
    </source>
</evidence>